<protein>
    <recommendedName>
        <fullName evidence="5 10">Homoserine dehydrogenase</fullName>
        <ecNumber evidence="4 10">1.1.1.3</ecNumber>
    </recommendedName>
</protein>
<proteinExistence type="inferred from homology"/>
<feature type="domain" description="Aspartate/homoserine dehydrogenase NAD-binding" evidence="13">
    <location>
        <begin position="8"/>
        <end position="125"/>
    </location>
</feature>
<evidence type="ECO:0000256" key="10">
    <source>
        <dbReference type="RuleBase" id="RU000579"/>
    </source>
</evidence>
<dbReference type="InterPro" id="IPR019811">
    <property type="entry name" value="HDH_CS"/>
</dbReference>
<keyword evidence="10" id="KW-0521">NADP</keyword>
<comment type="similarity">
    <text evidence="3 11">Belongs to the homoserine dehydrogenase family.</text>
</comment>
<comment type="catalytic activity">
    <reaction evidence="10">
        <text>L-homoserine + NADP(+) = L-aspartate 4-semialdehyde + NADPH + H(+)</text>
        <dbReference type="Rhea" id="RHEA:15761"/>
        <dbReference type="ChEBI" id="CHEBI:15378"/>
        <dbReference type="ChEBI" id="CHEBI:57476"/>
        <dbReference type="ChEBI" id="CHEBI:57783"/>
        <dbReference type="ChEBI" id="CHEBI:58349"/>
        <dbReference type="ChEBI" id="CHEBI:537519"/>
        <dbReference type="EC" id="1.1.1.3"/>
    </reaction>
</comment>
<dbReference type="PANTHER" id="PTHR43331:SF1">
    <property type="entry name" value="HOMOSERINE DEHYDROGENASE"/>
    <property type="match status" value="1"/>
</dbReference>
<keyword evidence="8 10" id="KW-0560">Oxidoreductase</keyword>
<evidence type="ECO:0000256" key="4">
    <source>
        <dbReference type="ARBA" id="ARBA00013213"/>
    </source>
</evidence>
<keyword evidence="15" id="KW-1185">Reference proteome</keyword>
<dbReference type="InterPro" id="IPR005106">
    <property type="entry name" value="Asp/hSer_DH_NAD-bd"/>
</dbReference>
<evidence type="ECO:0000313" key="15">
    <source>
        <dbReference type="Proteomes" id="UP001148125"/>
    </source>
</evidence>
<reference evidence="14" key="1">
    <citation type="submission" date="2024-05" db="EMBL/GenBank/DDBJ databases">
        <title>Alkalihalobacillus sp. strain MEB203 novel alkaliphilic bacterium from Lonar Lake, India.</title>
        <authorList>
            <person name="Joshi A."/>
            <person name="Thite S."/>
            <person name="Mengade P."/>
        </authorList>
    </citation>
    <scope>NUCLEOTIDE SEQUENCE</scope>
    <source>
        <strain evidence="14">MEB 203</strain>
    </source>
</reference>
<comment type="pathway">
    <text evidence="2 10">Amino-acid biosynthesis; L-methionine biosynthesis via de novo pathway; L-homoserine from L-aspartate: step 3/3.</text>
</comment>
<evidence type="ECO:0000256" key="1">
    <source>
        <dbReference type="ARBA" id="ARBA00005056"/>
    </source>
</evidence>
<evidence type="ECO:0000256" key="6">
    <source>
        <dbReference type="ARBA" id="ARBA00022605"/>
    </source>
</evidence>
<evidence type="ECO:0000256" key="11">
    <source>
        <dbReference type="RuleBase" id="RU004171"/>
    </source>
</evidence>
<dbReference type="EMBL" id="JAOTPO010000012">
    <property type="protein sequence ID" value="MDE5415040.1"/>
    <property type="molecule type" value="Genomic_DNA"/>
</dbReference>
<evidence type="ECO:0000256" key="5">
    <source>
        <dbReference type="ARBA" id="ARBA00013376"/>
    </source>
</evidence>
<keyword evidence="9 10" id="KW-0486">Methionine biosynthesis</keyword>
<feature type="domain" description="Homoserine dehydrogenase catalytic" evidence="12">
    <location>
        <begin position="134"/>
        <end position="312"/>
    </location>
</feature>
<dbReference type="InterPro" id="IPR001342">
    <property type="entry name" value="HDH_cat"/>
</dbReference>
<accession>A0ABT5VHW2</accession>
<keyword evidence="6 10" id="KW-0028">Amino-acid biosynthesis</keyword>
<keyword evidence="7 10" id="KW-0791">Threonine biosynthesis</keyword>
<comment type="caution">
    <text evidence="14">The sequence shown here is derived from an EMBL/GenBank/DDBJ whole genome shotgun (WGS) entry which is preliminary data.</text>
</comment>
<dbReference type="PANTHER" id="PTHR43331">
    <property type="entry name" value="HOMOSERINE DEHYDROGENASE"/>
    <property type="match status" value="1"/>
</dbReference>
<evidence type="ECO:0000256" key="8">
    <source>
        <dbReference type="ARBA" id="ARBA00023002"/>
    </source>
</evidence>
<evidence type="ECO:0000259" key="13">
    <source>
        <dbReference type="Pfam" id="PF03447"/>
    </source>
</evidence>
<dbReference type="EC" id="1.1.1.3" evidence="4 10"/>
<dbReference type="Gene3D" id="3.40.50.720">
    <property type="entry name" value="NAD(P)-binding Rossmann-like Domain"/>
    <property type="match status" value="1"/>
</dbReference>
<organism evidence="14 15">
    <name type="scientific">Alkalihalobacterium chitinilyticum</name>
    <dbReference type="NCBI Taxonomy" id="2980103"/>
    <lineage>
        <taxon>Bacteria</taxon>
        <taxon>Bacillati</taxon>
        <taxon>Bacillota</taxon>
        <taxon>Bacilli</taxon>
        <taxon>Bacillales</taxon>
        <taxon>Bacillaceae</taxon>
        <taxon>Alkalihalobacterium</taxon>
    </lineage>
</organism>
<dbReference type="Gene3D" id="3.30.360.10">
    <property type="entry name" value="Dihydrodipicolinate Reductase, domain 2"/>
    <property type="match status" value="1"/>
</dbReference>
<dbReference type="PROSITE" id="PS01042">
    <property type="entry name" value="HOMOSER_DHGENASE"/>
    <property type="match status" value="1"/>
</dbReference>
<dbReference type="NCBIfam" id="NF004976">
    <property type="entry name" value="PRK06349.1"/>
    <property type="match status" value="1"/>
</dbReference>
<sequence length="410" mass="45411">MLNVGVIGFGTVGSGIYERLLNSSEELKEIFQTEVQMTKILVKDDTKDRGYTQVKTLTTSDPNEFFNQQYDIVFEAIGGVEPAKGYIVQLIQSGTAIITANKELIAKHGKELEELARQNGVYLGFEAAVGGGIPIVNSFKTLFSTTPIHSVTGILNGTTNYILTEMKEKNRPFADVLEEAQQLGYAEADPTDDIEGYDALYKLKILSRLAFNSWPNEDNFFCKGMNVIEEEAIDFAERNELAIKLIARTSNENRVIRGFVSPAFVTKDHPLYNINGVTNGICIDGATIDRITMSGPGAGKDATANSMVEDFVLHEQFQGFNRPLSQQHNDRANEEMSVIVFVSELKKEQFHADLLGIISEVEIDNGFNDKQAVILKLTKGKSLNDLPPLWQQKSYPVLGKVAVNKIALPF</sequence>
<evidence type="ECO:0000313" key="14">
    <source>
        <dbReference type="EMBL" id="MDE5415040.1"/>
    </source>
</evidence>
<evidence type="ECO:0000256" key="9">
    <source>
        <dbReference type="ARBA" id="ARBA00023167"/>
    </source>
</evidence>
<evidence type="ECO:0000256" key="7">
    <source>
        <dbReference type="ARBA" id="ARBA00022697"/>
    </source>
</evidence>
<dbReference type="SUPFAM" id="SSF51735">
    <property type="entry name" value="NAD(P)-binding Rossmann-fold domains"/>
    <property type="match status" value="1"/>
</dbReference>
<evidence type="ECO:0000259" key="12">
    <source>
        <dbReference type="Pfam" id="PF00742"/>
    </source>
</evidence>
<dbReference type="InterPro" id="IPR036291">
    <property type="entry name" value="NAD(P)-bd_dom_sf"/>
</dbReference>
<dbReference type="RefSeq" id="WP_275119646.1">
    <property type="nucleotide sequence ID" value="NZ_JAOTPO010000012.1"/>
</dbReference>
<evidence type="ECO:0000256" key="3">
    <source>
        <dbReference type="ARBA" id="ARBA00006753"/>
    </source>
</evidence>
<dbReference type="GO" id="GO:0004412">
    <property type="term" value="F:homoserine dehydrogenase activity"/>
    <property type="evidence" value="ECO:0007669"/>
    <property type="project" value="UniProtKB-EC"/>
</dbReference>
<dbReference type="Pfam" id="PF03447">
    <property type="entry name" value="NAD_binding_3"/>
    <property type="match status" value="1"/>
</dbReference>
<dbReference type="SUPFAM" id="SSF55347">
    <property type="entry name" value="Glyceraldehyde-3-phosphate dehydrogenase-like, C-terminal domain"/>
    <property type="match status" value="1"/>
</dbReference>
<evidence type="ECO:0000256" key="2">
    <source>
        <dbReference type="ARBA" id="ARBA00005062"/>
    </source>
</evidence>
<dbReference type="Pfam" id="PF00742">
    <property type="entry name" value="Homoserine_dh"/>
    <property type="match status" value="1"/>
</dbReference>
<comment type="pathway">
    <text evidence="1 10">Amino-acid biosynthesis; L-threonine biosynthesis; L-threonine from L-aspartate: step 3/5.</text>
</comment>
<gene>
    <name evidence="14" type="ORF">N7Z68_16885</name>
</gene>
<dbReference type="Proteomes" id="UP001148125">
    <property type="component" value="Unassembled WGS sequence"/>
</dbReference>
<name>A0ABT5VHW2_9BACI</name>